<dbReference type="SUPFAM" id="SSF51412">
    <property type="entry name" value="Inosine monophosphate dehydrogenase (IMPDH)"/>
    <property type="match status" value="1"/>
</dbReference>
<dbReference type="GO" id="GO:0006183">
    <property type="term" value="P:GTP biosynthetic process"/>
    <property type="evidence" value="ECO:0007669"/>
    <property type="project" value="TreeGrafter"/>
</dbReference>
<dbReference type="InterPro" id="IPR005990">
    <property type="entry name" value="IMP_DH"/>
</dbReference>
<dbReference type="GO" id="GO:0003938">
    <property type="term" value="F:IMP dehydrogenase activity"/>
    <property type="evidence" value="ECO:0007669"/>
    <property type="project" value="InterPro"/>
</dbReference>
<dbReference type="GO" id="GO:0005737">
    <property type="term" value="C:cytoplasm"/>
    <property type="evidence" value="ECO:0007669"/>
    <property type="project" value="TreeGrafter"/>
</dbReference>
<dbReference type="InterPro" id="IPR013785">
    <property type="entry name" value="Aldolase_TIM"/>
</dbReference>
<dbReference type="Pfam" id="PF00478">
    <property type="entry name" value="IMPDH"/>
    <property type="match status" value="1"/>
</dbReference>
<name>A0A1I8BSG5_MELHA</name>
<comment type="similarity">
    <text evidence="1">Belongs to the IMPDH/GMPR family.</text>
</comment>
<feature type="domain" description="IMP dehydrogenase/GMP reductase" evidence="2">
    <location>
        <begin position="36"/>
        <end position="195"/>
    </location>
</feature>
<dbReference type="Gene3D" id="3.20.20.70">
    <property type="entry name" value="Aldolase class I"/>
    <property type="match status" value="1"/>
</dbReference>
<accession>A0A1I8BSG5</accession>
<dbReference type="InterPro" id="IPR001093">
    <property type="entry name" value="IMP_DH_GMPRt"/>
</dbReference>
<proteinExistence type="inferred from homology"/>
<evidence type="ECO:0000256" key="1">
    <source>
        <dbReference type="ARBA" id="ARBA00005502"/>
    </source>
</evidence>
<dbReference type="OMA" id="IFGKRCS"/>
<dbReference type="PANTHER" id="PTHR11911:SF111">
    <property type="entry name" value="INOSINE-5'-MONOPHOSPHATE DEHYDROGENASE"/>
    <property type="match status" value="1"/>
</dbReference>
<protein>
    <submittedName>
        <fullName evidence="4">IMPDH domain-containing protein</fullName>
    </submittedName>
</protein>
<dbReference type="AlphaFoldDB" id="A0A1I8BSG5"/>
<keyword evidence="3" id="KW-1185">Reference proteome</keyword>
<dbReference type="SMART" id="SM01240">
    <property type="entry name" value="IMPDH"/>
    <property type="match status" value="1"/>
</dbReference>
<dbReference type="Proteomes" id="UP000095281">
    <property type="component" value="Unplaced"/>
</dbReference>
<dbReference type="PANTHER" id="PTHR11911">
    <property type="entry name" value="INOSINE-5-MONOPHOSPHATE DEHYDROGENASE RELATED"/>
    <property type="match status" value="1"/>
</dbReference>
<evidence type="ECO:0000313" key="4">
    <source>
        <dbReference type="WBParaSite" id="MhA1_Contig528.frz3.gene2"/>
    </source>
</evidence>
<evidence type="ECO:0000313" key="3">
    <source>
        <dbReference type="Proteomes" id="UP000095281"/>
    </source>
</evidence>
<evidence type="ECO:0000259" key="2">
    <source>
        <dbReference type="Pfam" id="PF00478"/>
    </source>
</evidence>
<dbReference type="WBParaSite" id="MhA1_Contig528.frz3.gene2">
    <property type="protein sequence ID" value="MhA1_Contig528.frz3.gene2"/>
    <property type="gene ID" value="MhA1_Contig528.frz3.gene2"/>
</dbReference>
<reference evidence="4" key="1">
    <citation type="submission" date="2016-11" db="UniProtKB">
        <authorList>
            <consortium name="WormBaseParasite"/>
        </authorList>
    </citation>
    <scope>IDENTIFICATION</scope>
</reference>
<sequence length="205" mass="22344">VCAVGRAQGSAVLIFWYLIFGKRCSGVDPIIFSFQVYNVSRYARSRGVPVIADGGIRDIGYITKAMALGASTAMMGGLLAGTNEAPGEYFWGPTGVRLKKYRGMGSLDAMETNATSQERYFTGGNENIKVAQGVSAAQRDRGSCFKYVPYIIRGIQHGLQDIGVRNFEELRKGIDSGKIRLERRTHNAQLEGGIHSIHSHVKPGI</sequence>
<organism evidence="3 4">
    <name type="scientific">Meloidogyne hapla</name>
    <name type="common">Root-knot nematode worm</name>
    <dbReference type="NCBI Taxonomy" id="6305"/>
    <lineage>
        <taxon>Eukaryota</taxon>
        <taxon>Metazoa</taxon>
        <taxon>Ecdysozoa</taxon>
        <taxon>Nematoda</taxon>
        <taxon>Chromadorea</taxon>
        <taxon>Rhabditida</taxon>
        <taxon>Tylenchina</taxon>
        <taxon>Tylenchomorpha</taxon>
        <taxon>Tylenchoidea</taxon>
        <taxon>Meloidogynidae</taxon>
        <taxon>Meloidogyninae</taxon>
        <taxon>Meloidogyne</taxon>
    </lineage>
</organism>